<dbReference type="InterPro" id="IPR036390">
    <property type="entry name" value="WH_DNA-bd_sf"/>
</dbReference>
<proteinExistence type="predicted"/>
<dbReference type="CDD" id="cd00090">
    <property type="entry name" value="HTH_ARSR"/>
    <property type="match status" value="1"/>
</dbReference>
<gene>
    <name evidence="5" type="ORF">ABID41_003056</name>
</gene>
<dbReference type="InterPro" id="IPR011991">
    <property type="entry name" value="ArsR-like_HTH"/>
</dbReference>
<dbReference type="InterPro" id="IPR019885">
    <property type="entry name" value="Tscrpt_reg_HTH_AsnC-type_CS"/>
</dbReference>
<dbReference type="Pfam" id="PF13412">
    <property type="entry name" value="HTH_24"/>
    <property type="match status" value="1"/>
</dbReference>
<keyword evidence="2 5" id="KW-0238">DNA-binding</keyword>
<name>A0ABV2ELP7_9CAUL</name>
<evidence type="ECO:0000256" key="2">
    <source>
        <dbReference type="ARBA" id="ARBA00023125"/>
    </source>
</evidence>
<dbReference type="Proteomes" id="UP001549110">
    <property type="component" value="Unassembled WGS sequence"/>
</dbReference>
<accession>A0ABV2ELP7</accession>
<reference evidence="5 6" key="1">
    <citation type="submission" date="2024-06" db="EMBL/GenBank/DDBJ databases">
        <title>Genomic Encyclopedia of Type Strains, Phase IV (KMG-IV): sequencing the most valuable type-strain genomes for metagenomic binning, comparative biology and taxonomic classification.</title>
        <authorList>
            <person name="Goeker M."/>
        </authorList>
    </citation>
    <scope>NUCLEOTIDE SEQUENCE [LARGE SCALE GENOMIC DNA]</scope>
    <source>
        <strain evidence="5 6">DSM 17809</strain>
    </source>
</reference>
<dbReference type="PANTHER" id="PTHR30154">
    <property type="entry name" value="LEUCINE-RESPONSIVE REGULATORY PROTEIN"/>
    <property type="match status" value="1"/>
</dbReference>
<dbReference type="EMBL" id="JBEPLU010000002">
    <property type="protein sequence ID" value="MET3527938.1"/>
    <property type="molecule type" value="Genomic_DNA"/>
</dbReference>
<dbReference type="InterPro" id="IPR011008">
    <property type="entry name" value="Dimeric_a/b-barrel"/>
</dbReference>
<dbReference type="SMART" id="SM00344">
    <property type="entry name" value="HTH_ASNC"/>
    <property type="match status" value="1"/>
</dbReference>
<keyword evidence="1" id="KW-0805">Transcription regulation</keyword>
<evidence type="ECO:0000256" key="1">
    <source>
        <dbReference type="ARBA" id="ARBA00023015"/>
    </source>
</evidence>
<dbReference type="PRINTS" id="PR00033">
    <property type="entry name" value="HTHASNC"/>
</dbReference>
<dbReference type="Pfam" id="PF01037">
    <property type="entry name" value="AsnC_trans_reg"/>
    <property type="match status" value="1"/>
</dbReference>
<dbReference type="RefSeq" id="WP_354297964.1">
    <property type="nucleotide sequence ID" value="NZ_JBEPLU010000002.1"/>
</dbReference>
<keyword evidence="6" id="KW-1185">Reference proteome</keyword>
<dbReference type="Gene3D" id="3.30.70.920">
    <property type="match status" value="1"/>
</dbReference>
<dbReference type="InterPro" id="IPR000485">
    <property type="entry name" value="AsnC-type_HTH_dom"/>
</dbReference>
<evidence type="ECO:0000259" key="4">
    <source>
        <dbReference type="PROSITE" id="PS50956"/>
    </source>
</evidence>
<dbReference type="PANTHER" id="PTHR30154:SF34">
    <property type="entry name" value="TRANSCRIPTIONAL REGULATOR AZLB"/>
    <property type="match status" value="1"/>
</dbReference>
<evidence type="ECO:0000313" key="6">
    <source>
        <dbReference type="Proteomes" id="UP001549110"/>
    </source>
</evidence>
<dbReference type="InterPro" id="IPR036388">
    <property type="entry name" value="WH-like_DNA-bd_sf"/>
</dbReference>
<sequence length="166" mass="18247">MDGYPSLDRIDLKILAVLQEDGRITNQALAEKVALSPSACLARVRRLEAEGLILGYHARLDIERIRPTVTVYGEVTLKSHRPADLLTFEAALAEIPEVVEAAQVSGPFDYLIKVVSPDVRFWGELADHLLQEGLGVDKIASHILMKDAKPFRGAPVTARRHPGFDG</sequence>
<dbReference type="GO" id="GO:0003677">
    <property type="term" value="F:DNA binding"/>
    <property type="evidence" value="ECO:0007669"/>
    <property type="project" value="UniProtKB-KW"/>
</dbReference>
<organism evidence="5 6">
    <name type="scientific">Phenylobacterium koreense</name>
    <dbReference type="NCBI Taxonomy" id="266125"/>
    <lineage>
        <taxon>Bacteria</taxon>
        <taxon>Pseudomonadati</taxon>
        <taxon>Pseudomonadota</taxon>
        <taxon>Alphaproteobacteria</taxon>
        <taxon>Caulobacterales</taxon>
        <taxon>Caulobacteraceae</taxon>
        <taxon>Phenylobacterium</taxon>
    </lineage>
</organism>
<dbReference type="InterPro" id="IPR019888">
    <property type="entry name" value="Tscrpt_reg_AsnC-like"/>
</dbReference>
<feature type="domain" description="HTH asnC-type" evidence="4">
    <location>
        <begin position="7"/>
        <end position="75"/>
    </location>
</feature>
<dbReference type="PROSITE" id="PS00519">
    <property type="entry name" value="HTH_ASNC_1"/>
    <property type="match status" value="1"/>
</dbReference>
<dbReference type="SUPFAM" id="SSF46785">
    <property type="entry name" value="Winged helix' DNA-binding domain"/>
    <property type="match status" value="1"/>
</dbReference>
<keyword evidence="3" id="KW-0804">Transcription</keyword>
<dbReference type="InterPro" id="IPR019887">
    <property type="entry name" value="Tscrpt_reg_AsnC/Lrp_C"/>
</dbReference>
<evidence type="ECO:0000313" key="5">
    <source>
        <dbReference type="EMBL" id="MET3527938.1"/>
    </source>
</evidence>
<dbReference type="PROSITE" id="PS50956">
    <property type="entry name" value="HTH_ASNC_2"/>
    <property type="match status" value="1"/>
</dbReference>
<dbReference type="Gene3D" id="1.10.10.10">
    <property type="entry name" value="Winged helix-like DNA-binding domain superfamily/Winged helix DNA-binding domain"/>
    <property type="match status" value="1"/>
</dbReference>
<evidence type="ECO:0000256" key="3">
    <source>
        <dbReference type="ARBA" id="ARBA00023163"/>
    </source>
</evidence>
<dbReference type="SUPFAM" id="SSF54909">
    <property type="entry name" value="Dimeric alpha+beta barrel"/>
    <property type="match status" value="1"/>
</dbReference>
<comment type="caution">
    <text evidence="5">The sequence shown here is derived from an EMBL/GenBank/DDBJ whole genome shotgun (WGS) entry which is preliminary data.</text>
</comment>
<protein>
    <submittedName>
        <fullName evidence="5">DNA-binding Lrp family transcriptional regulator</fullName>
    </submittedName>
</protein>